<dbReference type="EMBL" id="CATQJL010000316">
    <property type="protein sequence ID" value="CAJ0605476.1"/>
    <property type="molecule type" value="Genomic_DNA"/>
</dbReference>
<evidence type="ECO:0000256" key="7">
    <source>
        <dbReference type="ARBA" id="ARBA00023180"/>
    </source>
</evidence>
<name>A0AA36H7C8_CYLNA</name>
<keyword evidence="5" id="KW-0378">Hydrolase</keyword>
<evidence type="ECO:0000256" key="4">
    <source>
        <dbReference type="ARBA" id="ARBA00022729"/>
    </source>
</evidence>
<evidence type="ECO:0000256" key="2">
    <source>
        <dbReference type="ARBA" id="ARBA00005375"/>
    </source>
</evidence>
<dbReference type="SUPFAM" id="SSF53254">
    <property type="entry name" value="Phosphoglycerate mutase-like"/>
    <property type="match status" value="1"/>
</dbReference>
<dbReference type="PANTHER" id="PTHR11567:SF211">
    <property type="entry name" value="PROSTATIC ACID PHOSPHATASE"/>
    <property type="match status" value="1"/>
</dbReference>
<protein>
    <recommendedName>
        <fullName evidence="3">acid phosphatase</fullName>
        <ecNumber evidence="3">3.1.3.2</ecNumber>
    </recommendedName>
</protein>
<keyword evidence="7" id="KW-0325">Glycoprotein</keyword>
<comment type="similarity">
    <text evidence="2">Belongs to the histidine acid phosphatase family.</text>
</comment>
<evidence type="ECO:0000256" key="9">
    <source>
        <dbReference type="SAM" id="Phobius"/>
    </source>
</evidence>
<keyword evidence="6" id="KW-1015">Disulfide bond</keyword>
<feature type="transmembrane region" description="Helical" evidence="9">
    <location>
        <begin position="385"/>
        <end position="408"/>
    </location>
</feature>
<dbReference type="PANTHER" id="PTHR11567">
    <property type="entry name" value="ACID PHOSPHATASE-RELATED"/>
    <property type="match status" value="1"/>
</dbReference>
<keyword evidence="9" id="KW-0812">Transmembrane</keyword>
<dbReference type="InterPro" id="IPR050645">
    <property type="entry name" value="Histidine_acid_phosphatase"/>
</dbReference>
<keyword evidence="12" id="KW-1185">Reference proteome</keyword>
<feature type="region of interest" description="Disordered" evidence="8">
    <location>
        <begin position="419"/>
        <end position="440"/>
    </location>
</feature>
<reference evidence="11" key="1">
    <citation type="submission" date="2023-07" db="EMBL/GenBank/DDBJ databases">
        <authorList>
            <consortium name="CYATHOMIX"/>
        </authorList>
    </citation>
    <scope>NUCLEOTIDE SEQUENCE</scope>
    <source>
        <strain evidence="11">N/A</strain>
    </source>
</reference>
<proteinExistence type="inferred from homology"/>
<evidence type="ECO:0000256" key="8">
    <source>
        <dbReference type="SAM" id="MobiDB-lite"/>
    </source>
</evidence>
<evidence type="ECO:0000256" key="6">
    <source>
        <dbReference type="ARBA" id="ARBA00023157"/>
    </source>
</evidence>
<gene>
    <name evidence="11" type="ORF">CYNAS_LOCUS17459</name>
</gene>
<dbReference type="CDD" id="cd07061">
    <property type="entry name" value="HP_HAP_like"/>
    <property type="match status" value="1"/>
</dbReference>
<evidence type="ECO:0000313" key="11">
    <source>
        <dbReference type="EMBL" id="CAJ0605476.1"/>
    </source>
</evidence>
<dbReference type="InterPro" id="IPR029033">
    <property type="entry name" value="His_PPase_superfam"/>
</dbReference>
<dbReference type="InterPro" id="IPR033379">
    <property type="entry name" value="Acid_Pase_AS"/>
</dbReference>
<feature type="chain" id="PRO_5041450362" description="acid phosphatase" evidence="10">
    <location>
        <begin position="23"/>
        <end position="548"/>
    </location>
</feature>
<organism evidence="11 12">
    <name type="scientific">Cylicocyclus nassatus</name>
    <name type="common">Nematode worm</name>
    <dbReference type="NCBI Taxonomy" id="53992"/>
    <lineage>
        <taxon>Eukaryota</taxon>
        <taxon>Metazoa</taxon>
        <taxon>Ecdysozoa</taxon>
        <taxon>Nematoda</taxon>
        <taxon>Chromadorea</taxon>
        <taxon>Rhabditida</taxon>
        <taxon>Rhabditina</taxon>
        <taxon>Rhabditomorpha</taxon>
        <taxon>Strongyloidea</taxon>
        <taxon>Strongylidae</taxon>
        <taxon>Cylicocyclus</taxon>
    </lineage>
</organism>
<dbReference type="Proteomes" id="UP001176961">
    <property type="component" value="Unassembled WGS sequence"/>
</dbReference>
<keyword evidence="9" id="KW-1133">Transmembrane helix</keyword>
<dbReference type="Pfam" id="PF00328">
    <property type="entry name" value="His_Phos_2"/>
    <property type="match status" value="1"/>
</dbReference>
<dbReference type="PROSITE" id="PS00616">
    <property type="entry name" value="HIS_ACID_PHOSPHAT_1"/>
    <property type="match status" value="1"/>
</dbReference>
<comment type="caution">
    <text evidence="11">The sequence shown here is derived from an EMBL/GenBank/DDBJ whole genome shotgun (WGS) entry which is preliminary data.</text>
</comment>
<dbReference type="AlphaFoldDB" id="A0AA36H7C8"/>
<evidence type="ECO:0000256" key="3">
    <source>
        <dbReference type="ARBA" id="ARBA00012646"/>
    </source>
</evidence>
<keyword evidence="4 10" id="KW-0732">Signal</keyword>
<accession>A0AA36H7C8</accession>
<evidence type="ECO:0000313" key="12">
    <source>
        <dbReference type="Proteomes" id="UP001176961"/>
    </source>
</evidence>
<dbReference type="GO" id="GO:0003993">
    <property type="term" value="F:acid phosphatase activity"/>
    <property type="evidence" value="ECO:0007669"/>
    <property type="project" value="UniProtKB-EC"/>
</dbReference>
<comment type="catalytic activity">
    <reaction evidence="1">
        <text>a phosphate monoester + H2O = an alcohol + phosphate</text>
        <dbReference type="Rhea" id="RHEA:15017"/>
        <dbReference type="ChEBI" id="CHEBI:15377"/>
        <dbReference type="ChEBI" id="CHEBI:30879"/>
        <dbReference type="ChEBI" id="CHEBI:43474"/>
        <dbReference type="ChEBI" id="CHEBI:67140"/>
        <dbReference type="EC" id="3.1.3.2"/>
    </reaction>
</comment>
<evidence type="ECO:0000256" key="1">
    <source>
        <dbReference type="ARBA" id="ARBA00000032"/>
    </source>
</evidence>
<evidence type="ECO:0000256" key="5">
    <source>
        <dbReference type="ARBA" id="ARBA00022801"/>
    </source>
</evidence>
<feature type="signal peptide" evidence="10">
    <location>
        <begin position="1"/>
        <end position="22"/>
    </location>
</feature>
<keyword evidence="9" id="KW-0472">Membrane</keyword>
<dbReference type="InterPro" id="IPR000560">
    <property type="entry name" value="His_Pase_clade-2"/>
</dbReference>
<evidence type="ECO:0000256" key="10">
    <source>
        <dbReference type="SAM" id="SignalP"/>
    </source>
</evidence>
<sequence>MIRISETLLVVFFMLFVPLSQSDQLLLVQTVFRHGDRAPMGGSTSPESEAYYFRGKAHLTNKGLDQARELGVSLKHRYADKGFIDVRYIPSEVTFFSSASERTLMTASAVSSAIFNHTASDQVVAAPIFTKPMNEDYVCAPQLQCPLVLGQMAQLLGVEGTSFEMEDLIKVLCKNESERLNYTQVTGEKLQTFESIYFEHESGLAVPQWFDDDARKEADYLLDLTIQFMAGVGKYHNPTWIQTRSGKMLSLLMKNMEETLDGNSTKKFIAYSTHDVIIASLLDSLGILKRALAPMGRPAFTAAVIFELWKTKTSDPYMKVLFRRGSGFDNYTDFTSRVRGCNKTMHCPLDTFMEAMEEYKNDDPEQLCLSTETKWVPPAKKDIQLIAILMVAIVVLVVLFLAALLLLLPCRNPNKTKLQINRSSNNLENNRRTSRTARASAEYSRDEQIVQGFYFEGTSRLSDFVLDALSLGNEDLEGYRLNSIRSLRTSYWISLGTSDEEREKKFNYLLEQKTFYCGQIRTCIAEALEDVRYYRLDKGKLVPSKVQT</sequence>
<dbReference type="Gene3D" id="3.40.50.1240">
    <property type="entry name" value="Phosphoglycerate mutase-like"/>
    <property type="match status" value="1"/>
</dbReference>
<dbReference type="EC" id="3.1.3.2" evidence="3"/>